<feature type="signal peptide" evidence="1">
    <location>
        <begin position="1"/>
        <end position="31"/>
    </location>
</feature>
<sequence>MIRFVRTPRASLARLILPVVPLLFFTNPSLAGPLADAAASAETKAQAGDALGAYDTMRQALADFSSTLPLTVGKAVFVSEVPSAYGIYAERKDTNFKPGEPLITYLELIGLTWKPATDAGKQETSFTVDFELVNSKSEVLASQKTFGNFNFTGFYRNQEIFTHLKLELTGAAIGDYVLRYTVSDTNSGRSTKLEQPFAIIAP</sequence>
<proteinExistence type="predicted"/>
<dbReference type="RefSeq" id="WP_311789415.1">
    <property type="nucleotide sequence ID" value="NZ_JALDYY010000029.1"/>
</dbReference>
<dbReference type="Proteomes" id="UP001161580">
    <property type="component" value="Unassembled WGS sequence"/>
</dbReference>
<dbReference type="EMBL" id="JALDYZ010000006">
    <property type="protein sequence ID" value="MDI7922902.1"/>
    <property type="molecule type" value="Genomic_DNA"/>
</dbReference>
<evidence type="ECO:0000313" key="3">
    <source>
        <dbReference type="Proteomes" id="UP001161580"/>
    </source>
</evidence>
<reference evidence="2" key="1">
    <citation type="submission" date="2022-03" db="EMBL/GenBank/DDBJ databases">
        <title>Fererhizobium litorale gen. nov., sp. nov., isolated from sandy sediments of the Sea of Japan seashore.</title>
        <authorList>
            <person name="Romanenko L."/>
            <person name="Kurilenko V."/>
            <person name="Otstavnykh N."/>
            <person name="Svetashev V."/>
            <person name="Tekutyeva L."/>
            <person name="Isaeva M."/>
            <person name="Mikhailov V."/>
        </authorList>
    </citation>
    <scope>NUCLEOTIDE SEQUENCE</scope>
    <source>
        <strain evidence="2">KMM 9576</strain>
    </source>
</reference>
<accession>A0AAE3U2N9</accession>
<protein>
    <submittedName>
        <fullName evidence="2">Uncharacterized protein</fullName>
    </submittedName>
</protein>
<organism evidence="2 3">
    <name type="scientific">Ferirhizobium litorale</name>
    <dbReference type="NCBI Taxonomy" id="2927786"/>
    <lineage>
        <taxon>Bacteria</taxon>
        <taxon>Pseudomonadati</taxon>
        <taxon>Pseudomonadota</taxon>
        <taxon>Alphaproteobacteria</taxon>
        <taxon>Hyphomicrobiales</taxon>
        <taxon>Rhizobiaceae</taxon>
        <taxon>Ferirhizobium</taxon>
    </lineage>
</organism>
<feature type="chain" id="PRO_5042060983" evidence="1">
    <location>
        <begin position="32"/>
        <end position="202"/>
    </location>
</feature>
<keyword evidence="3" id="KW-1185">Reference proteome</keyword>
<evidence type="ECO:0000313" key="2">
    <source>
        <dbReference type="EMBL" id="MDI7922902.1"/>
    </source>
</evidence>
<keyword evidence="1" id="KW-0732">Signal</keyword>
<evidence type="ECO:0000256" key="1">
    <source>
        <dbReference type="SAM" id="SignalP"/>
    </source>
</evidence>
<comment type="caution">
    <text evidence="2">The sequence shown here is derived from an EMBL/GenBank/DDBJ whole genome shotgun (WGS) entry which is preliminary data.</text>
</comment>
<dbReference type="AlphaFoldDB" id="A0AAE3U2N9"/>
<name>A0AAE3U2N9_9HYPH</name>
<gene>
    <name evidence="2" type="ORF">MRS75_12500</name>
</gene>